<dbReference type="SMART" id="SM00645">
    <property type="entry name" value="Pept_C1"/>
    <property type="match status" value="1"/>
</dbReference>
<dbReference type="GO" id="GO:0006508">
    <property type="term" value="P:proteolysis"/>
    <property type="evidence" value="ECO:0007669"/>
    <property type="project" value="InterPro"/>
</dbReference>
<dbReference type="GO" id="GO:0016020">
    <property type="term" value="C:membrane"/>
    <property type="evidence" value="ECO:0007669"/>
    <property type="project" value="UniProtKB-SubCell"/>
</dbReference>
<dbReference type="EMBL" id="BRXZ01000002">
    <property type="protein sequence ID" value="GMI02796.1"/>
    <property type="molecule type" value="Genomic_DNA"/>
</dbReference>
<keyword evidence="5 7" id="KW-0472">Membrane</keyword>
<organism evidence="9 10">
    <name type="scientific">Triparma retinervis</name>
    <dbReference type="NCBI Taxonomy" id="2557542"/>
    <lineage>
        <taxon>Eukaryota</taxon>
        <taxon>Sar</taxon>
        <taxon>Stramenopiles</taxon>
        <taxon>Ochrophyta</taxon>
        <taxon>Bolidophyceae</taxon>
        <taxon>Parmales</taxon>
        <taxon>Triparmaceae</taxon>
        <taxon>Triparma</taxon>
    </lineage>
</organism>
<dbReference type="PANTHER" id="PTHR12411">
    <property type="entry name" value="CYSTEINE PROTEASE FAMILY C1-RELATED"/>
    <property type="match status" value="1"/>
</dbReference>
<feature type="transmembrane region" description="Helical" evidence="7">
    <location>
        <begin position="424"/>
        <end position="444"/>
    </location>
</feature>
<dbReference type="InterPro" id="IPR038765">
    <property type="entry name" value="Papain-like_cys_pep_sf"/>
</dbReference>
<feature type="transmembrane region" description="Helical" evidence="7">
    <location>
        <begin position="558"/>
        <end position="579"/>
    </location>
</feature>
<keyword evidence="3 7" id="KW-0812">Transmembrane</keyword>
<accession>A0A9W7CAT4</accession>
<protein>
    <recommendedName>
        <fullName evidence="8">Peptidase C1A papain C-terminal domain-containing protein</fullName>
    </recommendedName>
</protein>
<dbReference type="Pfam" id="PF01490">
    <property type="entry name" value="Aa_trans"/>
    <property type="match status" value="1"/>
</dbReference>
<evidence type="ECO:0000256" key="3">
    <source>
        <dbReference type="ARBA" id="ARBA00022692"/>
    </source>
</evidence>
<dbReference type="PROSITE" id="PS00639">
    <property type="entry name" value="THIOL_PROTEASE_HIS"/>
    <property type="match status" value="1"/>
</dbReference>
<evidence type="ECO:0000259" key="8">
    <source>
        <dbReference type="SMART" id="SM00645"/>
    </source>
</evidence>
<evidence type="ECO:0000313" key="10">
    <source>
        <dbReference type="Proteomes" id="UP001165082"/>
    </source>
</evidence>
<feature type="transmembrane region" description="Helical" evidence="7">
    <location>
        <begin position="622"/>
        <end position="643"/>
    </location>
</feature>
<evidence type="ECO:0000256" key="7">
    <source>
        <dbReference type="SAM" id="Phobius"/>
    </source>
</evidence>
<evidence type="ECO:0000256" key="5">
    <source>
        <dbReference type="ARBA" id="ARBA00023136"/>
    </source>
</evidence>
<feature type="transmembrane region" description="Helical" evidence="7">
    <location>
        <begin position="344"/>
        <end position="366"/>
    </location>
</feature>
<comment type="caution">
    <text evidence="9">The sequence shown here is derived from an EMBL/GenBank/DDBJ whole genome shotgun (WGS) entry which is preliminary data.</text>
</comment>
<dbReference type="Proteomes" id="UP001165082">
    <property type="component" value="Unassembled WGS sequence"/>
</dbReference>
<dbReference type="AlphaFoldDB" id="A0A9W7CAT4"/>
<sequence length="684" mass="71906">MARSEILLSNLNMIQEHNMGYPDRYSYHIDVNKFAHLSEDEFLAMYKTFSPSSSLDPIPTPTPEPDTVVGLSYDPIDWEEKGAVTPVKDEAACFGGCWAFAATGAIEGARFIKTNELQPLSNQQLINCVYQTRDSCASGGDMGNAYDWVSRNGLCSEQAWPFNEESSKAGRCDVQCPKLSDTQIQRYVKVSSSESALEAAVAQRPVSAAIQGLKGPFKFYKGGVLQGQCGDALDHGLLIVGFGVDEETGLEYWRVKNDFGTGFGEDGFARLEKGIGGKGMCGIASSGRLGSSLDAIAVPATRGGADDSGATIPNEVFNLVKNIVGAGVLSLPAGVAAFGNAPSAVIPATILIAVIGAMSGYCFSLIGRTGAANIAYSMILADTFKALASTAGYEISRANTLFGITGTVLLPLCLMKNLASLAPFSLLGIAGMGFTTFAMFVRYIGGSYSVPAGKFVGDLAPSLVPSFGTAGASAVLTPPAAILLCMLSTAYLAHYNAPKYFAELRNNTIPRFNKMVASSFAIAISFFAAVTSLGFLTFGASSNGFILNNYSTKDQLATISRIAVAVSIVFSYPLTFVGIREGIMDLAKVPAEKRNGLSNPLSLAILAAVTGAALTIKDLSFILSFGGATLGNAIVFLFPVIMFNSAVKKFGKKDLEKEATASKGIFVAGVLMSVIGAKQALKAL</sequence>
<reference evidence="9" key="1">
    <citation type="submission" date="2022-07" db="EMBL/GenBank/DDBJ databases">
        <title>Genome analysis of Parmales, a sister group of diatoms, reveals the evolutionary specialization of diatoms from phago-mixotrophs to photoautotrophs.</title>
        <authorList>
            <person name="Ban H."/>
            <person name="Sato S."/>
            <person name="Yoshikawa S."/>
            <person name="Kazumasa Y."/>
            <person name="Nakamura Y."/>
            <person name="Ichinomiya M."/>
            <person name="Saitoh K."/>
            <person name="Sato N."/>
            <person name="Blanc-Mathieu R."/>
            <person name="Endo H."/>
            <person name="Kuwata A."/>
            <person name="Ogata H."/>
        </authorList>
    </citation>
    <scope>NUCLEOTIDE SEQUENCE</scope>
</reference>
<gene>
    <name evidence="9" type="ORF">TrRE_jg11385</name>
</gene>
<keyword evidence="4 7" id="KW-1133">Transmembrane helix</keyword>
<dbReference type="Pfam" id="PF00112">
    <property type="entry name" value="Peptidase_C1"/>
    <property type="match status" value="1"/>
</dbReference>
<feature type="domain" description="Peptidase C1A papain C-terminal" evidence="8">
    <location>
        <begin position="69"/>
        <end position="291"/>
    </location>
</feature>
<feature type="transmembrane region" description="Helical" evidence="7">
    <location>
        <begin position="515"/>
        <end position="538"/>
    </location>
</feature>
<evidence type="ECO:0000256" key="6">
    <source>
        <dbReference type="ARBA" id="ARBA00023145"/>
    </source>
</evidence>
<feature type="transmembrane region" description="Helical" evidence="7">
    <location>
        <begin position="600"/>
        <end position="616"/>
    </location>
</feature>
<evidence type="ECO:0000256" key="1">
    <source>
        <dbReference type="ARBA" id="ARBA00004370"/>
    </source>
</evidence>
<dbReference type="InterPro" id="IPR039417">
    <property type="entry name" value="Peptidase_C1A_papain-like"/>
</dbReference>
<proteinExistence type="inferred from homology"/>
<evidence type="ECO:0000256" key="2">
    <source>
        <dbReference type="ARBA" id="ARBA00008455"/>
    </source>
</evidence>
<dbReference type="GO" id="GO:0008234">
    <property type="term" value="F:cysteine-type peptidase activity"/>
    <property type="evidence" value="ECO:0007669"/>
    <property type="project" value="InterPro"/>
</dbReference>
<dbReference type="CDD" id="cd02248">
    <property type="entry name" value="Peptidase_C1A"/>
    <property type="match status" value="1"/>
</dbReference>
<evidence type="ECO:0000256" key="4">
    <source>
        <dbReference type="ARBA" id="ARBA00022989"/>
    </source>
</evidence>
<dbReference type="InterPro" id="IPR000668">
    <property type="entry name" value="Peptidase_C1A_C"/>
</dbReference>
<dbReference type="SUPFAM" id="SSF54001">
    <property type="entry name" value="Cysteine proteinases"/>
    <property type="match status" value="1"/>
</dbReference>
<feature type="transmembrane region" description="Helical" evidence="7">
    <location>
        <begin position="464"/>
        <end position="494"/>
    </location>
</feature>
<name>A0A9W7CAT4_9STRA</name>
<keyword evidence="6" id="KW-0865">Zymogen</keyword>
<comment type="similarity">
    <text evidence="2">Belongs to the peptidase C1 family.</text>
</comment>
<dbReference type="OrthoDB" id="28208at2759"/>
<dbReference type="Gene3D" id="3.90.70.10">
    <property type="entry name" value="Cysteine proteinases"/>
    <property type="match status" value="1"/>
</dbReference>
<dbReference type="InterPro" id="IPR025660">
    <property type="entry name" value="Pept_his_AS"/>
</dbReference>
<comment type="subcellular location">
    <subcellularLocation>
        <location evidence="1">Membrane</location>
    </subcellularLocation>
</comment>
<dbReference type="InterPro" id="IPR013057">
    <property type="entry name" value="AA_transpt_TM"/>
</dbReference>
<evidence type="ECO:0000313" key="9">
    <source>
        <dbReference type="EMBL" id="GMI02796.1"/>
    </source>
</evidence>
<dbReference type="InterPro" id="IPR013128">
    <property type="entry name" value="Peptidase_C1A"/>
</dbReference>
<keyword evidence="10" id="KW-1185">Reference proteome</keyword>